<evidence type="ECO:0000256" key="4">
    <source>
        <dbReference type="ARBA" id="ARBA00022827"/>
    </source>
</evidence>
<evidence type="ECO:0000313" key="8">
    <source>
        <dbReference type="EMBL" id="HIU59612.1"/>
    </source>
</evidence>
<evidence type="ECO:0000256" key="6">
    <source>
        <dbReference type="SAM" id="MobiDB-lite"/>
    </source>
</evidence>
<dbReference type="EMBL" id="DVMZ01000157">
    <property type="protein sequence ID" value="HIU59612.1"/>
    <property type="molecule type" value="Genomic_DNA"/>
</dbReference>
<dbReference type="Pfam" id="PF01134">
    <property type="entry name" value="GIDA"/>
    <property type="match status" value="1"/>
</dbReference>
<dbReference type="PANTHER" id="PTHR11806:SF2">
    <property type="entry name" value="METHYLENETETRAHYDROFOLATE--TRNA-(URACIL-5-)-METHYLTRANSFERASE TRMFO"/>
    <property type="match status" value="1"/>
</dbReference>
<organism evidence="8 9">
    <name type="scientific">Candidatus Scatosoma pullistercoris</name>
    <dbReference type="NCBI Taxonomy" id="2840934"/>
    <lineage>
        <taxon>Bacteria</taxon>
        <taxon>Bacillati</taxon>
        <taxon>Bacillota</taxon>
        <taxon>Clostridia</taxon>
        <taxon>Candidatus Scatosoma</taxon>
    </lineage>
</organism>
<feature type="region of interest" description="Disordered" evidence="6">
    <location>
        <begin position="135"/>
        <end position="164"/>
    </location>
</feature>
<dbReference type="InterPro" id="IPR040131">
    <property type="entry name" value="MnmG_N"/>
</dbReference>
<sequence length="341" mass="36623">MTNKTTPKTVVRVVGGGLAGSEAAYYLARRGIAVELFDMKPQKFTPAHKSGNFAELVCSNSLKSNDVYANACGLLKEEMRLIGSLTMEAAAASAVPAGAALAVDREKFSAYVTDKLRAHPLITVIGEEVCTLPDIPGESDKGGKTGEKGEGGEAAREDKIGRGEKNGGGRYTIIATGPLTSDALAADIEKKLGGGLHFYDASAPIVAADSLDLSEAFTGDRYGKGTGDYINCPMDKDTYERLVDGLLTAEKAQLHEFEKREIFEGCMPIEVMASRGKDTLRYGTLKPVGLWDRDGRRPYAVLQLRRENASGTAYNLVGCQTNLKFPEQKRVFSMIPALKNA</sequence>
<gene>
    <name evidence="8" type="ORF">IAC57_05850</name>
</gene>
<dbReference type="GO" id="GO:0050660">
    <property type="term" value="F:flavin adenine dinucleotide binding"/>
    <property type="evidence" value="ECO:0007669"/>
    <property type="project" value="InterPro"/>
</dbReference>
<dbReference type="GO" id="GO:0002098">
    <property type="term" value="P:tRNA wobble uridine modification"/>
    <property type="evidence" value="ECO:0007669"/>
    <property type="project" value="TreeGrafter"/>
</dbReference>
<evidence type="ECO:0000259" key="7">
    <source>
        <dbReference type="Pfam" id="PF01134"/>
    </source>
</evidence>
<keyword evidence="3" id="KW-0819">tRNA processing</keyword>
<dbReference type="SUPFAM" id="SSF51905">
    <property type="entry name" value="FAD/NAD(P)-binding domain"/>
    <property type="match status" value="1"/>
</dbReference>
<keyword evidence="4" id="KW-0274">FAD</keyword>
<comment type="caution">
    <text evidence="8">The sequence shown here is derived from an EMBL/GenBank/DDBJ whole genome shotgun (WGS) entry which is preliminary data.</text>
</comment>
<dbReference type="PANTHER" id="PTHR11806">
    <property type="entry name" value="GLUCOSE INHIBITED DIVISION PROTEIN A"/>
    <property type="match status" value="1"/>
</dbReference>
<name>A0A9D1MG02_9FIRM</name>
<keyword evidence="5" id="KW-0520">NAD</keyword>
<evidence type="ECO:0000313" key="9">
    <source>
        <dbReference type="Proteomes" id="UP000824081"/>
    </source>
</evidence>
<dbReference type="AlphaFoldDB" id="A0A9D1MG02"/>
<evidence type="ECO:0000256" key="1">
    <source>
        <dbReference type="ARBA" id="ARBA00001974"/>
    </source>
</evidence>
<accession>A0A9D1MG02</accession>
<dbReference type="GO" id="GO:0030488">
    <property type="term" value="P:tRNA methylation"/>
    <property type="evidence" value="ECO:0007669"/>
    <property type="project" value="TreeGrafter"/>
</dbReference>
<evidence type="ECO:0000256" key="2">
    <source>
        <dbReference type="ARBA" id="ARBA00022630"/>
    </source>
</evidence>
<reference evidence="8" key="1">
    <citation type="submission" date="2020-10" db="EMBL/GenBank/DDBJ databases">
        <authorList>
            <person name="Gilroy R."/>
        </authorList>
    </citation>
    <scope>NUCLEOTIDE SEQUENCE</scope>
    <source>
        <strain evidence="8">11687</strain>
    </source>
</reference>
<proteinExistence type="predicted"/>
<feature type="non-terminal residue" evidence="8">
    <location>
        <position position="341"/>
    </location>
</feature>
<dbReference type="InterPro" id="IPR036188">
    <property type="entry name" value="FAD/NAD-bd_sf"/>
</dbReference>
<protein>
    <submittedName>
        <fullName evidence="8">FAD-dependent oxidoreductase</fullName>
    </submittedName>
</protein>
<evidence type="ECO:0000256" key="3">
    <source>
        <dbReference type="ARBA" id="ARBA00022694"/>
    </source>
</evidence>
<comment type="cofactor">
    <cofactor evidence="1">
        <name>FAD</name>
        <dbReference type="ChEBI" id="CHEBI:57692"/>
    </cofactor>
</comment>
<feature type="compositionally biased region" description="Basic and acidic residues" evidence="6">
    <location>
        <begin position="138"/>
        <end position="164"/>
    </location>
</feature>
<dbReference type="GO" id="GO:0005829">
    <property type="term" value="C:cytosol"/>
    <property type="evidence" value="ECO:0007669"/>
    <property type="project" value="TreeGrafter"/>
</dbReference>
<feature type="domain" description="MnmG N-terminal" evidence="7">
    <location>
        <begin position="11"/>
        <end position="341"/>
    </location>
</feature>
<keyword evidence="2" id="KW-0285">Flavoprotein</keyword>
<dbReference type="Gene3D" id="3.50.50.60">
    <property type="entry name" value="FAD/NAD(P)-binding domain"/>
    <property type="match status" value="1"/>
</dbReference>
<evidence type="ECO:0000256" key="5">
    <source>
        <dbReference type="ARBA" id="ARBA00023027"/>
    </source>
</evidence>
<dbReference type="InterPro" id="IPR002218">
    <property type="entry name" value="MnmG-rel"/>
</dbReference>
<dbReference type="Proteomes" id="UP000824081">
    <property type="component" value="Unassembled WGS sequence"/>
</dbReference>
<reference evidence="8" key="2">
    <citation type="journal article" date="2021" name="PeerJ">
        <title>Extensive microbial diversity within the chicken gut microbiome revealed by metagenomics and culture.</title>
        <authorList>
            <person name="Gilroy R."/>
            <person name="Ravi A."/>
            <person name="Getino M."/>
            <person name="Pursley I."/>
            <person name="Horton D.L."/>
            <person name="Alikhan N.F."/>
            <person name="Baker D."/>
            <person name="Gharbi K."/>
            <person name="Hall N."/>
            <person name="Watson M."/>
            <person name="Adriaenssens E.M."/>
            <person name="Foster-Nyarko E."/>
            <person name="Jarju S."/>
            <person name="Secka A."/>
            <person name="Antonio M."/>
            <person name="Oren A."/>
            <person name="Chaudhuri R.R."/>
            <person name="La Ragione R."/>
            <person name="Hildebrand F."/>
            <person name="Pallen M.J."/>
        </authorList>
    </citation>
    <scope>NUCLEOTIDE SEQUENCE</scope>
    <source>
        <strain evidence="8">11687</strain>
    </source>
</reference>